<dbReference type="InterPro" id="IPR017927">
    <property type="entry name" value="FAD-bd_FR_type"/>
</dbReference>
<feature type="region of interest" description="Disordered" evidence="2">
    <location>
        <begin position="1"/>
        <end position="20"/>
    </location>
</feature>
<dbReference type="PROSITE" id="PS51384">
    <property type="entry name" value="FAD_FR"/>
    <property type="match status" value="1"/>
</dbReference>
<evidence type="ECO:0000313" key="4">
    <source>
        <dbReference type="EMBL" id="EXL05409.1"/>
    </source>
</evidence>
<feature type="domain" description="FAD-binding FR-type" evidence="3">
    <location>
        <begin position="25"/>
        <end position="131"/>
    </location>
</feature>
<dbReference type="PANTHER" id="PTHR30157:SF0">
    <property type="entry name" value="NADPH-DEPENDENT FERRIC-CHELATE REDUCTASE"/>
    <property type="match status" value="1"/>
</dbReference>
<dbReference type="HOGENOM" id="CLU_040923_5_0_5"/>
<comment type="caution">
    <text evidence="4">The sequence shown here is derived from an EMBL/GenBank/DDBJ whole genome shotgun (WGS) entry which is preliminary data.</text>
</comment>
<reference evidence="4 5" key="1">
    <citation type="submission" date="2014-02" db="EMBL/GenBank/DDBJ databases">
        <title>Aquamicrobium defluvii Genome sequencing.</title>
        <authorList>
            <person name="Wang X."/>
        </authorList>
    </citation>
    <scope>NUCLEOTIDE SEQUENCE [LARGE SCALE GENOMIC DNA]</scope>
    <source>
        <strain evidence="4 5">W13Z1</strain>
    </source>
</reference>
<dbReference type="InterPro" id="IPR039374">
    <property type="entry name" value="SIP_fam"/>
</dbReference>
<dbReference type="EMBL" id="JENY01000019">
    <property type="protein sequence ID" value="EXL05409.1"/>
    <property type="molecule type" value="Genomic_DNA"/>
</dbReference>
<dbReference type="PANTHER" id="PTHR30157">
    <property type="entry name" value="FERRIC REDUCTASE, NADPH-DEPENDENT"/>
    <property type="match status" value="1"/>
</dbReference>
<dbReference type="SUPFAM" id="SSF63380">
    <property type="entry name" value="Riboflavin synthase domain-like"/>
    <property type="match status" value="1"/>
</dbReference>
<dbReference type="AlphaFoldDB" id="A0A011T1G6"/>
<proteinExistence type="inferred from homology"/>
<dbReference type="InterPro" id="IPR017938">
    <property type="entry name" value="Riboflavin_synthase-like_b-brl"/>
</dbReference>
<dbReference type="InterPro" id="IPR039261">
    <property type="entry name" value="FNR_nucleotide-bd"/>
</dbReference>
<dbReference type="Proteomes" id="UP000019849">
    <property type="component" value="Unassembled WGS sequence"/>
</dbReference>
<sequence length="288" mass="32181">MNATSKDIVEDPNDRLEQDDHMRGMEHTEMTVGKVERPFPSVTRVTARIAPADPAPWRLPNLAIRIEVEAPEGQRPISRIYTIRSFDEARGTVEVDFVMHEDESPAMRWLAQAGKDTVVTLTGPRPHYLPAWEAGRKVAVFADETAIPAVYSILQNWQAGVGGVVHIETADRAAFEELPQVAGVTLHLWLRAPGEAPGTTGRLVAAAKALPEPDRWTIWAAGERQETRAIRRHFTEACGLPKENVRAAGYWRRGVSSSELDRLRLRHYEDVISRGGGLRDFEDLDVQI</sequence>
<feature type="compositionally biased region" description="Basic and acidic residues" evidence="2">
    <location>
        <begin position="7"/>
        <end position="20"/>
    </location>
</feature>
<dbReference type="InterPro" id="IPR007037">
    <property type="entry name" value="SIP_rossman_dom"/>
</dbReference>
<evidence type="ECO:0000256" key="1">
    <source>
        <dbReference type="ARBA" id="ARBA00035644"/>
    </source>
</evidence>
<comment type="similarity">
    <text evidence="1">Belongs to the SIP oxidoreductase family.</text>
</comment>
<dbReference type="eggNOG" id="COG2375">
    <property type="taxonomic scope" value="Bacteria"/>
</dbReference>
<dbReference type="GO" id="GO:0016491">
    <property type="term" value="F:oxidoreductase activity"/>
    <property type="evidence" value="ECO:0007669"/>
    <property type="project" value="InterPro"/>
</dbReference>
<dbReference type="STRING" id="69279.BG36_07345"/>
<dbReference type="Pfam" id="PF04954">
    <property type="entry name" value="SIP"/>
    <property type="match status" value="1"/>
</dbReference>
<organism evidence="4 5">
    <name type="scientific">Aquamicrobium defluvii</name>
    <dbReference type="NCBI Taxonomy" id="69279"/>
    <lineage>
        <taxon>Bacteria</taxon>
        <taxon>Pseudomonadati</taxon>
        <taxon>Pseudomonadota</taxon>
        <taxon>Alphaproteobacteria</taxon>
        <taxon>Hyphomicrobiales</taxon>
        <taxon>Phyllobacteriaceae</taxon>
        <taxon>Aquamicrobium</taxon>
    </lineage>
</organism>
<dbReference type="Gene3D" id="2.40.30.10">
    <property type="entry name" value="Translation factors"/>
    <property type="match status" value="1"/>
</dbReference>
<dbReference type="InterPro" id="IPR013113">
    <property type="entry name" value="SIP_FAD-bd"/>
</dbReference>
<dbReference type="CDD" id="cd06193">
    <property type="entry name" value="siderophore_interacting"/>
    <property type="match status" value="1"/>
</dbReference>
<dbReference type="RefSeq" id="WP_035027675.1">
    <property type="nucleotide sequence ID" value="NZ_KK073891.1"/>
</dbReference>
<dbReference type="PATRIC" id="fig|69279.3.peg.2858"/>
<gene>
    <name evidence="4" type="ORF">BG36_07345</name>
</gene>
<evidence type="ECO:0000313" key="5">
    <source>
        <dbReference type="Proteomes" id="UP000019849"/>
    </source>
</evidence>
<evidence type="ECO:0000259" key="3">
    <source>
        <dbReference type="PROSITE" id="PS51384"/>
    </source>
</evidence>
<protein>
    <submittedName>
        <fullName evidence="4">Acinetobactin utilization protein</fullName>
    </submittedName>
</protein>
<name>A0A011T1G6_9HYPH</name>
<dbReference type="Gene3D" id="3.40.50.80">
    <property type="entry name" value="Nucleotide-binding domain of ferredoxin-NADP reductase (FNR) module"/>
    <property type="match status" value="1"/>
</dbReference>
<accession>A0A011T1G6</accession>
<dbReference type="Pfam" id="PF08021">
    <property type="entry name" value="FAD_binding_9"/>
    <property type="match status" value="1"/>
</dbReference>
<evidence type="ECO:0000256" key="2">
    <source>
        <dbReference type="SAM" id="MobiDB-lite"/>
    </source>
</evidence>